<reference evidence="3 4" key="1">
    <citation type="submission" date="2018-08" db="EMBL/GenBank/DDBJ databases">
        <title>Meiothermus luteus KCTC 52599 genome sequencing project.</title>
        <authorList>
            <person name="Da Costa M.S."/>
            <person name="Albuquerque L."/>
            <person name="Raposo P."/>
            <person name="Froufe H.J.C."/>
            <person name="Barroso C.S."/>
            <person name="Egas C."/>
        </authorList>
    </citation>
    <scope>NUCLEOTIDE SEQUENCE [LARGE SCALE GENOMIC DNA]</scope>
    <source>
        <strain evidence="3 4">KCTC 52599</strain>
    </source>
</reference>
<feature type="compositionally biased region" description="Low complexity" evidence="1">
    <location>
        <begin position="597"/>
        <end position="609"/>
    </location>
</feature>
<evidence type="ECO:0000313" key="3">
    <source>
        <dbReference type="EMBL" id="RIH90155.1"/>
    </source>
</evidence>
<proteinExistence type="predicted"/>
<gene>
    <name evidence="3" type="ORF">Mlute_00077</name>
</gene>
<sequence length="642" mass="70672">MQQTIYQELTSEEILPGYPRYRVHQGRIEMARLEGRGEHQTVRYVPLSNFACLIRREVRRTDGVQDELLFEIEGQGADGPLPRVRVRSSEFAAMNWPIREWGARAIVAPGQSNRDHLRAAIQHLSDPEQTTVYAHTGWIRRGTEWVYLHAGGGIGPGGSVGGLEVDLPPELAGFALPQPPEGKAELAALQTLVGLLEVAPRRVTWPLLLYALGAVIEHPMGSLYLAGHTGARKTSVSMLVQALWGHTQPHPPTNWEGTANALEALAFAAKDALLLVDDYAPTGHEGKQKELQAKASRILRNQGNGVGRARMRSDGTMQPERAPRGSLLITGEDLPPGHSVRARCLVLELIPGEVNLEALSRMQREVHRLSLALSAWVRWLAGRLEGVRKQVRLRAAERRSAYPAEHGRTTDAVARLHAVWEVVRAYWTEIGLIDEAQAAALESEITGVLQAVAGMQAGYQQDADPTQRFIPLLLGLFSSRRAHLGNRLYAEEPPLDAERWGWLWQPTANVWAPQGPQVGWVDEQGIYLEPTTAYAALNRLAMESGEPLPTPRTLWKRLGERGLIRSQERGGRVRYGVGVRIQGVTRDVLHIPGGILANSPNSPNTANNNVPDEEKPVGKNQPVGSNFSPNSPSEEAGYEVQV</sequence>
<feature type="region of interest" description="Disordered" evidence="1">
    <location>
        <begin position="305"/>
        <end position="332"/>
    </location>
</feature>
<dbReference type="InterPro" id="IPR009270">
    <property type="entry name" value="DUF927"/>
</dbReference>
<feature type="region of interest" description="Disordered" evidence="1">
    <location>
        <begin position="593"/>
        <end position="642"/>
    </location>
</feature>
<dbReference type="AlphaFoldDB" id="A0A399F305"/>
<dbReference type="EMBL" id="QWKZ01000001">
    <property type="protein sequence ID" value="RIH90155.1"/>
    <property type="molecule type" value="Genomic_DNA"/>
</dbReference>
<evidence type="ECO:0000313" key="4">
    <source>
        <dbReference type="Proteomes" id="UP000265800"/>
    </source>
</evidence>
<keyword evidence="4" id="KW-1185">Reference proteome</keyword>
<comment type="caution">
    <text evidence="3">The sequence shown here is derived from an EMBL/GenBank/DDBJ whole genome shotgun (WGS) entry which is preliminary data.</text>
</comment>
<organism evidence="3 4">
    <name type="scientific">Meiothermus luteus</name>
    <dbReference type="NCBI Taxonomy" id="2026184"/>
    <lineage>
        <taxon>Bacteria</taxon>
        <taxon>Thermotogati</taxon>
        <taxon>Deinococcota</taxon>
        <taxon>Deinococci</taxon>
        <taxon>Thermales</taxon>
        <taxon>Thermaceae</taxon>
        <taxon>Meiothermus</taxon>
    </lineage>
</organism>
<name>A0A399F305_9DEIN</name>
<evidence type="ECO:0000256" key="1">
    <source>
        <dbReference type="SAM" id="MobiDB-lite"/>
    </source>
</evidence>
<protein>
    <recommendedName>
        <fullName evidence="2">DUF927 domain-containing protein</fullName>
    </recommendedName>
</protein>
<accession>A0A399F305</accession>
<evidence type="ECO:0000259" key="2">
    <source>
        <dbReference type="Pfam" id="PF06048"/>
    </source>
</evidence>
<feature type="domain" description="DUF927" evidence="2">
    <location>
        <begin position="214"/>
        <end position="320"/>
    </location>
</feature>
<feature type="compositionally biased region" description="Polar residues" evidence="1">
    <location>
        <begin position="622"/>
        <end position="633"/>
    </location>
</feature>
<dbReference type="Proteomes" id="UP000265800">
    <property type="component" value="Unassembled WGS sequence"/>
</dbReference>
<dbReference type="RefSeq" id="WP_245958781.1">
    <property type="nucleotide sequence ID" value="NZ_QWKZ01000001.1"/>
</dbReference>
<dbReference type="Pfam" id="PF06048">
    <property type="entry name" value="DUF927"/>
    <property type="match status" value="1"/>
</dbReference>